<dbReference type="KEGG" id="cge:100773624"/>
<dbReference type="RefSeq" id="XP_035314280.1">
    <property type="nucleotide sequence ID" value="XM_035458389.1"/>
</dbReference>
<dbReference type="RefSeq" id="XP_027275073.1">
    <property type="nucleotide sequence ID" value="XM_027419272.2"/>
</dbReference>
<dbReference type="FunFam" id="3.30.200.20:FF:000110">
    <property type="entry name" value="Death-associated kinase 3, isoform CRA_a"/>
    <property type="match status" value="1"/>
</dbReference>
<dbReference type="PROSITE" id="PS00107">
    <property type="entry name" value="PROTEIN_KINASE_ATP"/>
    <property type="match status" value="1"/>
</dbReference>
<dbReference type="GeneID" id="100773624"/>
<reference evidence="19" key="3">
    <citation type="submission" date="2025-08" db="UniProtKB">
        <authorList>
            <consortium name="RefSeq"/>
        </authorList>
    </citation>
    <scope>IDENTIFICATION</scope>
    <source>
        <strain evidence="19">17A/GY</strain>
        <tissue evidence="19">Liver</tissue>
    </source>
</reference>
<sequence length="487" mass="55589">MRRCLPRASAGRGATQAPGGDSRTADDPLSQESSRRQVAMSTFRQEDVEDHYEMGEELGSGQFAIVRKCQQKGTGMEYAAKFIKKRRLPSSRRGVSREEIEREVSILREIRHPNIITLHDVFENKTDVVLILELVSGGELFDFLAEKESLTEDEATQFLKQILDGVHYLHSKRIAHFDLKPENIMLLDKHAASPRIKLIDFGIAHRIEAGSEFKNIFGTPEFVAPEIVNYEPLGLEADMWSIGVITYILLSGASPFLGETKQETLTNISAVNYDFDEEYFSSTSELAKDFIRRLLVKDPKRRMTIAQSLEHSWIKVRRREDGARKPERRRLRAARLREYSLKSHSSMPRNTSYASFERFSRVLEDVAAAEQGLRELQRGRRQCRERVSALRAAAEQREARCRDGSAGLGRDLRRLRTELGRTEALRTRAQEEARATLLGAGGLKRRLCRLENRYDALAAQVAAEVQFVRDLVRALEQERLQEECGVR</sequence>
<proteinExistence type="inferred from homology"/>
<comment type="catalytic activity">
    <reaction evidence="10">
        <text>L-threonyl-[protein] + ATP = O-phospho-L-threonyl-[protein] + ADP + H(+)</text>
        <dbReference type="Rhea" id="RHEA:46608"/>
        <dbReference type="Rhea" id="RHEA-COMP:11060"/>
        <dbReference type="Rhea" id="RHEA-COMP:11605"/>
        <dbReference type="ChEBI" id="CHEBI:15378"/>
        <dbReference type="ChEBI" id="CHEBI:30013"/>
        <dbReference type="ChEBI" id="CHEBI:30616"/>
        <dbReference type="ChEBI" id="CHEBI:61977"/>
        <dbReference type="ChEBI" id="CHEBI:456216"/>
        <dbReference type="EC" id="2.7.11.1"/>
    </reaction>
</comment>
<dbReference type="PROSITE" id="PS00108">
    <property type="entry name" value="PROTEIN_KINASE_ST"/>
    <property type="match status" value="1"/>
</dbReference>
<dbReference type="Gene3D" id="1.10.510.10">
    <property type="entry name" value="Transferase(Phosphotransferase) domain 1"/>
    <property type="match status" value="1"/>
</dbReference>
<dbReference type="GO" id="GO:0005524">
    <property type="term" value="F:ATP binding"/>
    <property type="evidence" value="ECO:0007669"/>
    <property type="project" value="UniProtKB-UniRule"/>
</dbReference>
<feature type="region of interest" description="Disordered" evidence="16">
    <location>
        <begin position="1"/>
        <end position="37"/>
    </location>
</feature>
<dbReference type="GO" id="GO:0035556">
    <property type="term" value="P:intracellular signal transduction"/>
    <property type="evidence" value="ECO:0007669"/>
    <property type="project" value="TreeGrafter"/>
</dbReference>
<evidence type="ECO:0000259" key="17">
    <source>
        <dbReference type="PROSITE" id="PS50011"/>
    </source>
</evidence>
<feature type="binding site" evidence="13">
    <location>
        <position position="85"/>
    </location>
    <ligand>
        <name>ATP</name>
        <dbReference type="ChEBI" id="CHEBI:30616"/>
    </ligand>
</feature>
<evidence type="ECO:0000313" key="19">
    <source>
        <dbReference type="RefSeq" id="XP_027275073.1"/>
    </source>
</evidence>
<dbReference type="CDD" id="cd14105">
    <property type="entry name" value="STKc_DAPK"/>
    <property type="match status" value="1"/>
</dbReference>
<evidence type="ECO:0000256" key="6">
    <source>
        <dbReference type="ARBA" id="ARBA00022703"/>
    </source>
</evidence>
<dbReference type="OrthoDB" id="74764at2759"/>
<dbReference type="AlphaFoldDB" id="A0A9J7G3C1"/>
<evidence type="ECO:0000256" key="1">
    <source>
        <dbReference type="ARBA" id="ARBA00001946"/>
    </source>
</evidence>
<dbReference type="InterPro" id="IPR042870">
    <property type="entry name" value="DAPK3_STKc"/>
</dbReference>
<protein>
    <recommendedName>
        <fullName evidence="2">non-specific serine/threonine protein kinase</fullName>
        <ecNumber evidence="2">2.7.11.1</ecNumber>
    </recommendedName>
</protein>
<reference evidence="18" key="2">
    <citation type="journal article" date="2020" name="Biotechnol. Bioeng.">
        <title>Chromosome-scale scaffolds for the Chinese hamster reference genome assembly to facilitate the study of the CHO epigenome.</title>
        <authorList>
            <person name="Hilliard W."/>
            <person name="MacDonald M."/>
            <person name="Lee K.H."/>
        </authorList>
    </citation>
    <scope>NUCLEOTIDE SEQUENCE [LARGE SCALE GENOMIC DNA]</scope>
    <source>
        <strain evidence="18">17A/GY</strain>
    </source>
</reference>
<evidence type="ECO:0000256" key="12">
    <source>
        <dbReference type="ARBA" id="ARBA00060827"/>
    </source>
</evidence>
<evidence type="ECO:0000256" key="5">
    <source>
        <dbReference type="ARBA" id="ARBA00022679"/>
    </source>
</evidence>
<evidence type="ECO:0000256" key="8">
    <source>
        <dbReference type="ARBA" id="ARBA00022777"/>
    </source>
</evidence>
<dbReference type="InterPro" id="IPR008271">
    <property type="entry name" value="Ser/Thr_kinase_AS"/>
</dbReference>
<dbReference type="Proteomes" id="UP001108280">
    <property type="component" value="Chromosome 5"/>
</dbReference>
<evidence type="ECO:0000256" key="14">
    <source>
        <dbReference type="RuleBase" id="RU000304"/>
    </source>
</evidence>
<feature type="coiled-coil region" evidence="15">
    <location>
        <begin position="366"/>
        <end position="432"/>
    </location>
</feature>
<dbReference type="InterPro" id="IPR000719">
    <property type="entry name" value="Prot_kinase_dom"/>
</dbReference>
<keyword evidence="9 13" id="KW-0067">ATP-binding</keyword>
<evidence type="ECO:0000256" key="3">
    <source>
        <dbReference type="ARBA" id="ARBA00022527"/>
    </source>
</evidence>
<evidence type="ECO:0000256" key="9">
    <source>
        <dbReference type="ARBA" id="ARBA00022840"/>
    </source>
</evidence>
<evidence type="ECO:0000256" key="2">
    <source>
        <dbReference type="ARBA" id="ARBA00012513"/>
    </source>
</evidence>
<dbReference type="EC" id="2.7.11.1" evidence="2"/>
<keyword evidence="4" id="KW-0597">Phosphoprotein</keyword>
<evidence type="ECO:0000256" key="10">
    <source>
        <dbReference type="ARBA" id="ARBA00047899"/>
    </source>
</evidence>
<evidence type="ECO:0000256" key="4">
    <source>
        <dbReference type="ARBA" id="ARBA00022553"/>
    </source>
</evidence>
<comment type="catalytic activity">
    <reaction evidence="11">
        <text>L-seryl-[protein] + ATP = O-phospho-L-seryl-[protein] + ADP + H(+)</text>
        <dbReference type="Rhea" id="RHEA:17989"/>
        <dbReference type="Rhea" id="RHEA-COMP:9863"/>
        <dbReference type="Rhea" id="RHEA-COMP:11604"/>
        <dbReference type="ChEBI" id="CHEBI:15378"/>
        <dbReference type="ChEBI" id="CHEBI:29999"/>
        <dbReference type="ChEBI" id="CHEBI:30616"/>
        <dbReference type="ChEBI" id="CHEBI:83421"/>
        <dbReference type="ChEBI" id="CHEBI:456216"/>
        <dbReference type="EC" id="2.7.11.1"/>
    </reaction>
</comment>
<feature type="domain" description="Protein kinase" evidence="17">
    <location>
        <begin position="52"/>
        <end position="314"/>
    </location>
</feature>
<dbReference type="Pfam" id="PF00069">
    <property type="entry name" value="Pkinase"/>
    <property type="match status" value="1"/>
</dbReference>
<dbReference type="PANTHER" id="PTHR24342">
    <property type="entry name" value="SERINE/THREONINE-PROTEIN KINASE 17"/>
    <property type="match status" value="1"/>
</dbReference>
<comment type="cofactor">
    <cofactor evidence="1">
        <name>Mg(2+)</name>
        <dbReference type="ChEBI" id="CHEBI:18420"/>
    </cofactor>
</comment>
<accession>A0A9J7G3C1</accession>
<dbReference type="GO" id="GO:0006915">
    <property type="term" value="P:apoptotic process"/>
    <property type="evidence" value="ECO:0007669"/>
    <property type="project" value="UniProtKB-KW"/>
</dbReference>
<keyword evidence="8 19" id="KW-0418">Kinase</keyword>
<comment type="similarity">
    <text evidence="12">Belongs to the protein kinase superfamily. CAMK Ser/Thr protein kinase family. DAP kinase subfamily.</text>
</comment>
<evidence type="ECO:0000256" key="13">
    <source>
        <dbReference type="PROSITE-ProRule" id="PRU10141"/>
    </source>
</evidence>
<dbReference type="GO" id="GO:0043065">
    <property type="term" value="P:positive regulation of apoptotic process"/>
    <property type="evidence" value="ECO:0007669"/>
    <property type="project" value="TreeGrafter"/>
</dbReference>
<dbReference type="GO" id="GO:0005737">
    <property type="term" value="C:cytoplasm"/>
    <property type="evidence" value="ECO:0007669"/>
    <property type="project" value="TreeGrafter"/>
</dbReference>
<keyword evidence="15" id="KW-0175">Coiled coil</keyword>
<dbReference type="GO" id="GO:0005634">
    <property type="term" value="C:nucleus"/>
    <property type="evidence" value="ECO:0007669"/>
    <property type="project" value="TreeGrafter"/>
</dbReference>
<name>A0A9J7G3C1_CRIGR</name>
<dbReference type="InterPro" id="IPR017441">
    <property type="entry name" value="Protein_kinase_ATP_BS"/>
</dbReference>
<evidence type="ECO:0000313" key="18">
    <source>
        <dbReference type="Proteomes" id="UP001108280"/>
    </source>
</evidence>
<dbReference type="SUPFAM" id="SSF56112">
    <property type="entry name" value="Protein kinase-like (PK-like)"/>
    <property type="match status" value="1"/>
</dbReference>
<dbReference type="Gene3D" id="3.30.200.20">
    <property type="entry name" value="Phosphorylase Kinase, domain 1"/>
    <property type="match status" value="1"/>
</dbReference>
<dbReference type="PANTHER" id="PTHR24342:SF18">
    <property type="entry name" value="DEATH-ASSOCIATED PROTEIN KINASE 3"/>
    <property type="match status" value="1"/>
</dbReference>
<dbReference type="InterPro" id="IPR011009">
    <property type="entry name" value="Kinase-like_dom_sf"/>
</dbReference>
<dbReference type="FunFam" id="1.10.510.10:FF:000250">
    <property type="entry name" value="Death-associated protein kinase 3"/>
    <property type="match status" value="1"/>
</dbReference>
<keyword evidence="18" id="KW-1185">Reference proteome</keyword>
<keyword evidence="3 14" id="KW-0723">Serine/threonine-protein kinase</keyword>
<dbReference type="SMART" id="SM00220">
    <property type="entry name" value="S_TKc"/>
    <property type="match status" value="1"/>
</dbReference>
<keyword evidence="6" id="KW-0053">Apoptosis</keyword>
<dbReference type="GO" id="GO:0004674">
    <property type="term" value="F:protein serine/threonine kinase activity"/>
    <property type="evidence" value="ECO:0007669"/>
    <property type="project" value="UniProtKB-KW"/>
</dbReference>
<evidence type="ECO:0000256" key="16">
    <source>
        <dbReference type="SAM" id="MobiDB-lite"/>
    </source>
</evidence>
<keyword evidence="7 13" id="KW-0547">Nucleotide-binding</keyword>
<evidence type="ECO:0000256" key="15">
    <source>
        <dbReference type="SAM" id="Coils"/>
    </source>
</evidence>
<gene>
    <name evidence="19" type="primary">Dapk3</name>
</gene>
<keyword evidence="5" id="KW-0808">Transferase</keyword>
<dbReference type="CTD" id="1613"/>
<reference evidence="18" key="1">
    <citation type="journal article" date="2018" name="Biotechnol. Bioeng.">
        <title>A reference genome of the Chinese hamster based on a hybrid assembly strategy.</title>
        <authorList>
            <person name="Rupp O."/>
            <person name="MacDonald M.L."/>
            <person name="Li S."/>
            <person name="Dhiman H."/>
            <person name="Polson S."/>
            <person name="Griep S."/>
            <person name="Heffner K."/>
            <person name="Hernandez I."/>
            <person name="Brinkrolf K."/>
            <person name="Jadhav V."/>
            <person name="Samoudi M."/>
            <person name="Hao H."/>
            <person name="Kingham B."/>
            <person name="Goesmann A."/>
            <person name="Betenbaugh M.J."/>
            <person name="Lewis N.E."/>
            <person name="Borth N."/>
            <person name="Lee K.H."/>
        </authorList>
    </citation>
    <scope>NUCLEOTIDE SEQUENCE [LARGE SCALE GENOMIC DNA]</scope>
    <source>
        <strain evidence="18">17A/GY</strain>
    </source>
</reference>
<evidence type="ECO:0000256" key="7">
    <source>
        <dbReference type="ARBA" id="ARBA00022741"/>
    </source>
</evidence>
<dbReference type="PROSITE" id="PS50011">
    <property type="entry name" value="PROTEIN_KINASE_DOM"/>
    <property type="match status" value="1"/>
</dbReference>
<evidence type="ECO:0000256" key="11">
    <source>
        <dbReference type="ARBA" id="ARBA00048679"/>
    </source>
</evidence>
<organism evidence="18 19">
    <name type="scientific">Cricetulus griseus</name>
    <name type="common">Chinese hamster</name>
    <name type="synonym">Cricetulus barabensis griseus</name>
    <dbReference type="NCBI Taxonomy" id="10029"/>
    <lineage>
        <taxon>Eukaryota</taxon>
        <taxon>Metazoa</taxon>
        <taxon>Chordata</taxon>
        <taxon>Craniata</taxon>
        <taxon>Vertebrata</taxon>
        <taxon>Euteleostomi</taxon>
        <taxon>Mammalia</taxon>
        <taxon>Eutheria</taxon>
        <taxon>Euarchontoglires</taxon>
        <taxon>Glires</taxon>
        <taxon>Rodentia</taxon>
        <taxon>Myomorpha</taxon>
        <taxon>Muroidea</taxon>
        <taxon>Cricetidae</taxon>
        <taxon>Cricetinae</taxon>
        <taxon>Cricetulus</taxon>
    </lineage>
</organism>